<feature type="region of interest" description="Disordered" evidence="1">
    <location>
        <begin position="1"/>
        <end position="51"/>
    </location>
</feature>
<protein>
    <submittedName>
        <fullName evidence="2">Uncharacterized protein</fullName>
    </submittedName>
</protein>
<comment type="caution">
    <text evidence="2">The sequence shown here is derived from an EMBL/GenBank/DDBJ whole genome shotgun (WGS) entry which is preliminary data.</text>
</comment>
<name>A0A7Y9FM75_9SPHN</name>
<keyword evidence="3" id="KW-1185">Reference proteome</keyword>
<evidence type="ECO:0000313" key="3">
    <source>
        <dbReference type="Proteomes" id="UP000517753"/>
    </source>
</evidence>
<dbReference type="EMBL" id="JACCBY010000001">
    <property type="protein sequence ID" value="NYD89467.1"/>
    <property type="molecule type" value="Genomic_DNA"/>
</dbReference>
<sequence length="51" mass="5250">MNAAKILPGTGRGTATRSGVVEGGFPIGRRLWSPPSTSFAGPPPRAGEEWA</sequence>
<accession>A0A7Y9FM75</accession>
<evidence type="ECO:0000313" key="2">
    <source>
        <dbReference type="EMBL" id="NYD89467.1"/>
    </source>
</evidence>
<gene>
    <name evidence="2" type="ORF">HD841_001236</name>
</gene>
<proteinExistence type="predicted"/>
<reference evidence="2 3" key="1">
    <citation type="submission" date="2020-07" db="EMBL/GenBank/DDBJ databases">
        <authorList>
            <person name="Partida-Martinez L."/>
            <person name="Huntemann M."/>
            <person name="Clum A."/>
            <person name="Wang J."/>
            <person name="Palaniappan K."/>
            <person name="Ritter S."/>
            <person name="Chen I.-M."/>
            <person name="Stamatis D."/>
            <person name="Reddy T."/>
            <person name="O'Malley R."/>
            <person name="Daum C."/>
            <person name="Shapiro N."/>
            <person name="Ivanova N."/>
            <person name="Kyrpides N."/>
            <person name="Woyke T."/>
        </authorList>
    </citation>
    <scope>NUCLEOTIDE SEQUENCE [LARGE SCALE GENOMIC DNA]</scope>
    <source>
        <strain evidence="2 3">AS2.3</strain>
    </source>
</reference>
<dbReference type="Proteomes" id="UP000517753">
    <property type="component" value="Unassembled WGS sequence"/>
</dbReference>
<reference evidence="2 3" key="2">
    <citation type="submission" date="2020-08" db="EMBL/GenBank/DDBJ databases">
        <title>The Agave Microbiome: Exploring the role of microbial communities in plant adaptations to desert environments.</title>
        <authorList>
            <person name="Partida-Martinez L.P."/>
        </authorList>
    </citation>
    <scope>NUCLEOTIDE SEQUENCE [LARGE SCALE GENOMIC DNA]</scope>
    <source>
        <strain evidence="2 3">AS2.3</strain>
    </source>
</reference>
<dbReference type="AlphaFoldDB" id="A0A7Y9FM75"/>
<evidence type="ECO:0000256" key="1">
    <source>
        <dbReference type="SAM" id="MobiDB-lite"/>
    </source>
</evidence>
<organism evidence="2 3">
    <name type="scientific">Sphingomonas melonis</name>
    <dbReference type="NCBI Taxonomy" id="152682"/>
    <lineage>
        <taxon>Bacteria</taxon>
        <taxon>Pseudomonadati</taxon>
        <taxon>Pseudomonadota</taxon>
        <taxon>Alphaproteobacteria</taxon>
        <taxon>Sphingomonadales</taxon>
        <taxon>Sphingomonadaceae</taxon>
        <taxon>Sphingomonas</taxon>
    </lineage>
</organism>